<evidence type="ECO:0000256" key="12">
    <source>
        <dbReference type="ARBA" id="ARBA00023180"/>
    </source>
</evidence>
<evidence type="ECO:0000256" key="11">
    <source>
        <dbReference type="ARBA" id="ARBA00023170"/>
    </source>
</evidence>
<evidence type="ECO:0000256" key="5">
    <source>
        <dbReference type="ARBA" id="ARBA00022692"/>
    </source>
</evidence>
<feature type="region of interest" description="Disordered" evidence="13">
    <location>
        <begin position="1"/>
        <end position="23"/>
    </location>
</feature>
<organism evidence="15 16">
    <name type="scientific">Colocasia esculenta</name>
    <name type="common">Wild taro</name>
    <name type="synonym">Arum esculentum</name>
    <dbReference type="NCBI Taxonomy" id="4460"/>
    <lineage>
        <taxon>Eukaryota</taxon>
        <taxon>Viridiplantae</taxon>
        <taxon>Streptophyta</taxon>
        <taxon>Embryophyta</taxon>
        <taxon>Tracheophyta</taxon>
        <taxon>Spermatophyta</taxon>
        <taxon>Magnoliopsida</taxon>
        <taxon>Liliopsida</taxon>
        <taxon>Araceae</taxon>
        <taxon>Aroideae</taxon>
        <taxon>Colocasieae</taxon>
        <taxon>Colocasia</taxon>
    </lineage>
</organism>
<evidence type="ECO:0000256" key="2">
    <source>
        <dbReference type="ARBA" id="ARBA00008536"/>
    </source>
</evidence>
<feature type="region of interest" description="Disordered" evidence="13">
    <location>
        <begin position="296"/>
        <end position="317"/>
    </location>
</feature>
<dbReference type="PANTHER" id="PTHR47987">
    <property type="entry name" value="OS08G0249100 PROTEIN"/>
    <property type="match status" value="1"/>
</dbReference>
<dbReference type="OrthoDB" id="4062651at2759"/>
<dbReference type="PANTHER" id="PTHR47987:SF37">
    <property type="entry name" value="PROTEIN KINASE DOMAIN-CONTAINING PROTEIN"/>
    <property type="match status" value="1"/>
</dbReference>
<comment type="subcellular location">
    <subcellularLocation>
        <location evidence="1">Cell membrane</location>
        <topology evidence="1">Single-pass type I membrane protein</topology>
    </subcellularLocation>
</comment>
<dbReference type="EMBL" id="NMUH01001865">
    <property type="protein sequence ID" value="MQL96009.1"/>
    <property type="molecule type" value="Genomic_DNA"/>
</dbReference>
<evidence type="ECO:0000313" key="15">
    <source>
        <dbReference type="EMBL" id="MQL96009.1"/>
    </source>
</evidence>
<keyword evidence="12" id="KW-0325">Glycoprotein</keyword>
<keyword evidence="16" id="KW-1185">Reference proteome</keyword>
<dbReference type="InterPro" id="IPR011009">
    <property type="entry name" value="Kinase-like_dom_sf"/>
</dbReference>
<evidence type="ECO:0000256" key="9">
    <source>
        <dbReference type="ARBA" id="ARBA00022989"/>
    </source>
</evidence>
<keyword evidence="9" id="KW-1133">Transmembrane helix</keyword>
<feature type="domain" description="Protein kinase" evidence="14">
    <location>
        <begin position="206"/>
        <end position="513"/>
    </location>
</feature>
<evidence type="ECO:0000256" key="8">
    <source>
        <dbReference type="ARBA" id="ARBA00022840"/>
    </source>
</evidence>
<keyword evidence="4" id="KW-1003">Cell membrane</keyword>
<dbReference type="Gene3D" id="1.10.510.10">
    <property type="entry name" value="Transferase(Phosphotransferase) domain 1"/>
    <property type="match status" value="1"/>
</dbReference>
<evidence type="ECO:0000256" key="6">
    <source>
        <dbReference type="ARBA" id="ARBA00022729"/>
    </source>
</evidence>
<keyword evidence="7" id="KW-0547">Nucleotide-binding</keyword>
<dbReference type="PROSITE" id="PS50011">
    <property type="entry name" value="PROTEIN_KINASE_DOM"/>
    <property type="match status" value="1"/>
</dbReference>
<keyword evidence="5" id="KW-0812">Transmembrane</keyword>
<protein>
    <recommendedName>
        <fullName evidence="14">Protein kinase domain-containing protein</fullName>
    </recommendedName>
</protein>
<dbReference type="GO" id="GO:0002229">
    <property type="term" value="P:defense response to oomycetes"/>
    <property type="evidence" value="ECO:0007669"/>
    <property type="project" value="UniProtKB-ARBA"/>
</dbReference>
<dbReference type="SMART" id="SM00220">
    <property type="entry name" value="S_TKc"/>
    <property type="match status" value="1"/>
</dbReference>
<dbReference type="InterPro" id="IPR046958">
    <property type="entry name" value="RBK1/2/STUNTED"/>
</dbReference>
<comment type="caution">
    <text evidence="15">The sequence shown here is derived from an EMBL/GenBank/DDBJ whole genome shotgun (WGS) entry which is preliminary data.</text>
</comment>
<dbReference type="Proteomes" id="UP000652761">
    <property type="component" value="Unassembled WGS sequence"/>
</dbReference>
<dbReference type="PROSITE" id="PS00108">
    <property type="entry name" value="PROTEIN_KINASE_ST"/>
    <property type="match status" value="1"/>
</dbReference>
<dbReference type="SUPFAM" id="SSF56112">
    <property type="entry name" value="Protein kinase-like (PK-like)"/>
    <property type="match status" value="1"/>
</dbReference>
<dbReference type="InterPro" id="IPR008271">
    <property type="entry name" value="Ser/Thr_kinase_AS"/>
</dbReference>
<evidence type="ECO:0000256" key="7">
    <source>
        <dbReference type="ARBA" id="ARBA00022741"/>
    </source>
</evidence>
<gene>
    <name evidence="15" type="ORF">Taro_028688</name>
</gene>
<keyword evidence="6" id="KW-0732">Signal</keyword>
<evidence type="ECO:0000256" key="13">
    <source>
        <dbReference type="SAM" id="MobiDB-lite"/>
    </source>
</evidence>
<keyword evidence="10" id="KW-0472">Membrane</keyword>
<dbReference type="GO" id="GO:0004672">
    <property type="term" value="F:protein kinase activity"/>
    <property type="evidence" value="ECO:0007669"/>
    <property type="project" value="InterPro"/>
</dbReference>
<reference evidence="15" key="1">
    <citation type="submission" date="2017-07" db="EMBL/GenBank/DDBJ databases">
        <title>Taro Niue Genome Assembly and Annotation.</title>
        <authorList>
            <person name="Atibalentja N."/>
            <person name="Keating K."/>
            <person name="Fields C.J."/>
        </authorList>
    </citation>
    <scope>NUCLEOTIDE SEQUENCE</scope>
    <source>
        <strain evidence="15">Niue_2</strain>
        <tissue evidence="15">Leaf</tissue>
    </source>
</reference>
<comment type="similarity">
    <text evidence="3">In the C-terminal section; belongs to the protein kinase superfamily. Ser/Thr protein kinase family.</text>
</comment>
<name>A0A843VXZ2_COLES</name>
<dbReference type="Gene3D" id="3.30.200.20">
    <property type="entry name" value="Phosphorylase Kinase, domain 1"/>
    <property type="match status" value="1"/>
</dbReference>
<feature type="non-terminal residue" evidence="15">
    <location>
        <position position="566"/>
    </location>
</feature>
<dbReference type="Pfam" id="PF00069">
    <property type="entry name" value="Pkinase"/>
    <property type="match status" value="1"/>
</dbReference>
<keyword evidence="11" id="KW-0675">Receptor</keyword>
<dbReference type="InterPro" id="IPR000719">
    <property type="entry name" value="Prot_kinase_dom"/>
</dbReference>
<dbReference type="AlphaFoldDB" id="A0A843VXZ2"/>
<evidence type="ECO:0000256" key="10">
    <source>
        <dbReference type="ARBA" id="ARBA00023136"/>
    </source>
</evidence>
<feature type="region of interest" description="Disordered" evidence="13">
    <location>
        <begin position="74"/>
        <end position="94"/>
    </location>
</feature>
<feature type="compositionally biased region" description="Low complexity" evidence="13">
    <location>
        <begin position="1"/>
        <end position="20"/>
    </location>
</feature>
<evidence type="ECO:0000256" key="3">
    <source>
        <dbReference type="ARBA" id="ARBA00010217"/>
    </source>
</evidence>
<keyword evidence="8" id="KW-0067">ATP-binding</keyword>
<proteinExistence type="inferred from homology"/>
<evidence type="ECO:0000256" key="4">
    <source>
        <dbReference type="ARBA" id="ARBA00022475"/>
    </source>
</evidence>
<dbReference type="FunFam" id="1.10.510.10:FF:000240">
    <property type="entry name" value="Lectin-domain containing receptor kinase A4.3"/>
    <property type="match status" value="1"/>
</dbReference>
<comment type="similarity">
    <text evidence="2">In the N-terminal section; belongs to the leguminous lectin family.</text>
</comment>
<evidence type="ECO:0000256" key="1">
    <source>
        <dbReference type="ARBA" id="ARBA00004251"/>
    </source>
</evidence>
<evidence type="ECO:0000313" key="16">
    <source>
        <dbReference type="Proteomes" id="UP000652761"/>
    </source>
</evidence>
<sequence length="566" mass="61870">LGSSVSSASPSGSPAAVLPGEGPGCSGKGLGLKARRGGAATAACRRMVVGMRALNLIFSEARRSLILTFRSRATRTGQDEEGKGRGKRDSENNKSWLLADAQTEKEEEAADTTLFTAPATEAAMADPHSAHSSFRFSFGSQLEFEPTVLMVSEDEQSTAPPSSTSREHTLLIKWRRLESLERSISPVTGALVRFSYPEISLATHDFHPGRVLGRGALSRVYRGKVAVGAGRRGASAVAVKRLQGEEKECAKAFCRELMVASSLCHPNVVPLLGFCVDPQGLFLVYKFVSGGSLDQHLHPEDGDEGEEEVRKQARRRRRRGRWVSGGGGLPWGMRWKVAVGIARAVEYLHQGTDRCVLHRDIKPSNILLSSKKTPKLCDFGLATWTHGPSLPFLCKTVKGTFGYLAPEYFQHGKLSDKTDIYAYGVLLLELITGRKPIDTSRPQGDENLVLWAKPLLQQGETAIEGLVDPRLKLTSYSQVEISRMVRTTAACLNSEEARRPRISQVIGMLHGTEENCEDWSVFTGSGCFAGFSPQLQDPQAKNDMRDHLTLAMLGISDNEEDDVYGR</sequence>
<dbReference type="GO" id="GO:0005886">
    <property type="term" value="C:plasma membrane"/>
    <property type="evidence" value="ECO:0007669"/>
    <property type="project" value="UniProtKB-SubCell"/>
</dbReference>
<evidence type="ECO:0000259" key="14">
    <source>
        <dbReference type="PROSITE" id="PS50011"/>
    </source>
</evidence>
<accession>A0A843VXZ2</accession>
<feature type="compositionally biased region" description="Basic and acidic residues" evidence="13">
    <location>
        <begin position="77"/>
        <end position="92"/>
    </location>
</feature>
<dbReference type="GO" id="GO:0005524">
    <property type="term" value="F:ATP binding"/>
    <property type="evidence" value="ECO:0007669"/>
    <property type="project" value="UniProtKB-KW"/>
</dbReference>